<feature type="region of interest" description="Disordered" evidence="1">
    <location>
        <begin position="231"/>
        <end position="261"/>
    </location>
</feature>
<dbReference type="EMBL" id="JAAPAO010000150">
    <property type="protein sequence ID" value="KAF4670534.1"/>
    <property type="molecule type" value="Genomic_DNA"/>
</dbReference>
<organism evidence="2 3">
    <name type="scientific">Perkinsus chesapeaki</name>
    <name type="common">Clam parasite</name>
    <name type="synonym">Perkinsus andrewsi</name>
    <dbReference type="NCBI Taxonomy" id="330153"/>
    <lineage>
        <taxon>Eukaryota</taxon>
        <taxon>Sar</taxon>
        <taxon>Alveolata</taxon>
        <taxon>Perkinsozoa</taxon>
        <taxon>Perkinsea</taxon>
        <taxon>Perkinsida</taxon>
        <taxon>Perkinsidae</taxon>
        <taxon>Perkinsus</taxon>
    </lineage>
</organism>
<dbReference type="Proteomes" id="UP000591131">
    <property type="component" value="Unassembled WGS sequence"/>
</dbReference>
<evidence type="ECO:0000313" key="3">
    <source>
        <dbReference type="Proteomes" id="UP000591131"/>
    </source>
</evidence>
<accession>A0A7J6MGD8</accession>
<keyword evidence="3" id="KW-1185">Reference proteome</keyword>
<evidence type="ECO:0000256" key="1">
    <source>
        <dbReference type="SAM" id="MobiDB-lite"/>
    </source>
</evidence>
<reference evidence="2 3" key="1">
    <citation type="submission" date="2020-04" db="EMBL/GenBank/DDBJ databases">
        <title>Perkinsus chesapeaki whole genome sequence.</title>
        <authorList>
            <person name="Bogema D.R."/>
        </authorList>
    </citation>
    <scope>NUCLEOTIDE SEQUENCE [LARGE SCALE GENOMIC DNA]</scope>
    <source>
        <strain evidence="2">ATCC PRA-425</strain>
    </source>
</reference>
<dbReference type="AlphaFoldDB" id="A0A7J6MGD8"/>
<protein>
    <submittedName>
        <fullName evidence="2">Uncharacterized protein</fullName>
    </submittedName>
</protein>
<evidence type="ECO:0000313" key="2">
    <source>
        <dbReference type="EMBL" id="KAF4670534.1"/>
    </source>
</evidence>
<sequence length="290" mass="30357">MSSALTEPLRTLERLAVECSTETQRLDKMRETLWSIEYPKSMLDTGSGYTAMVDAVSSPVKNYAGPGFAVKHEDSRQDASLPGTRTNIKASVGSTLSATRTESKADVGSSTPTAPRTELKARPRYVNIPSTQLGQANDDTIVAAESSSFASSRNNQVYKPRVDSAVAESEAPLDGSKGQEGGALATSSVRDNSREEFSQEPSGVGRPIPEVYRSASALGDQSTALSAVLKRAVGGGDSSSEEEAAPAVRSQRGGRADRSKSAGIAKLLGSLGGSTAVVATEGDDDDEFDM</sequence>
<gene>
    <name evidence="2" type="ORF">FOL47_002001</name>
</gene>
<feature type="region of interest" description="Disordered" evidence="1">
    <location>
        <begin position="72"/>
        <end position="124"/>
    </location>
</feature>
<proteinExistence type="predicted"/>
<feature type="compositionally biased region" description="Polar residues" evidence="1">
    <location>
        <begin position="83"/>
        <end position="100"/>
    </location>
</feature>
<name>A0A7J6MGD8_PERCH</name>
<comment type="caution">
    <text evidence="2">The sequence shown here is derived from an EMBL/GenBank/DDBJ whole genome shotgun (WGS) entry which is preliminary data.</text>
</comment>
<feature type="region of interest" description="Disordered" evidence="1">
    <location>
        <begin position="163"/>
        <end position="211"/>
    </location>
</feature>